<feature type="compositionally biased region" description="Low complexity" evidence="1">
    <location>
        <begin position="1"/>
        <end position="18"/>
    </location>
</feature>
<feature type="region of interest" description="Disordered" evidence="1">
    <location>
        <begin position="148"/>
        <end position="238"/>
    </location>
</feature>
<sequence>MSSSRGGPEASTAAAATDPGGGGSGSGAGGAGTQTLEKTGGGGSGGSGGWQSTLSRQQQETFGTSSPFASPTRNQPPGITGYFDQGMADGQRSVSPLSRSSTMAYPTAPSHGLQANALGLYAGNEARTLSSMGLPEIVVSSPDARKHKVLMLQQPPVRRDAAQAQAPGVQQQQQQQQDQQEELIQQQLHQQIQQQLQPQPQPQSQPYSQDREQGWQQEQRHGAQEERRTAGVAMGAPETSQRFVANGLSSEDLAAPRPIKPIVFNPPHGWTPHVSDLEAATATQARTGLSPELEAEETYSDGYGHDVGYAYGYGDDAVYEHEQQQQQQYVGNDLYLHEQFVVDGTGPSYGYENGAIQFHEHEGDSAYRQQQHWHHSPEPYERDELDSALAHDESELGEEGRGQGQDDNDNDNDNGNGDDNSDGDDDDGLSWDWAAGSTSTWPLPPRHGGGHDAAEDSDDHDDHDDEAYRRSLGLPEQMTDAASRVRGEDDSQNGDDDDGDSESRYSSETGGSESVGICEIAYHNL</sequence>
<dbReference type="Proteomes" id="UP000006039">
    <property type="component" value="Unassembled WGS sequence"/>
</dbReference>
<dbReference type="GeneID" id="20354758"/>
<evidence type="ECO:0000313" key="4">
    <source>
        <dbReference type="Proteomes" id="UP000006039"/>
    </source>
</evidence>
<feature type="compositionally biased region" description="Gly residues" evidence="1">
    <location>
        <begin position="39"/>
        <end position="49"/>
    </location>
</feature>
<feature type="compositionally biased region" description="Acidic residues" evidence="1">
    <location>
        <begin position="455"/>
        <end position="465"/>
    </location>
</feature>
<reference evidence="3" key="4">
    <citation type="journal article" date="2015" name="G3 (Bethesda)">
        <title>Genome sequences of three phytopathogenic species of the Magnaporthaceae family of fungi.</title>
        <authorList>
            <person name="Okagaki L.H."/>
            <person name="Nunes C.C."/>
            <person name="Sailsbery J."/>
            <person name="Clay B."/>
            <person name="Brown D."/>
            <person name="John T."/>
            <person name="Oh Y."/>
            <person name="Young N."/>
            <person name="Fitzgerald M."/>
            <person name="Haas B.J."/>
            <person name="Zeng Q."/>
            <person name="Young S."/>
            <person name="Adiconis X."/>
            <person name="Fan L."/>
            <person name="Levin J.Z."/>
            <person name="Mitchell T.K."/>
            <person name="Okubara P.A."/>
            <person name="Farman M.L."/>
            <person name="Kohn L.M."/>
            <person name="Birren B."/>
            <person name="Ma L.-J."/>
            <person name="Dean R.A."/>
        </authorList>
    </citation>
    <scope>NUCLEOTIDE SEQUENCE</scope>
    <source>
        <strain evidence="3">R3-111a-1</strain>
    </source>
</reference>
<proteinExistence type="predicted"/>
<feature type="compositionally biased region" description="Basic and acidic residues" evidence="1">
    <location>
        <begin position="389"/>
        <end position="401"/>
    </location>
</feature>
<evidence type="ECO:0000256" key="1">
    <source>
        <dbReference type="SAM" id="MobiDB-lite"/>
    </source>
</evidence>
<feature type="region of interest" description="Disordered" evidence="1">
    <location>
        <begin position="1"/>
        <end position="111"/>
    </location>
</feature>
<feature type="compositionally biased region" description="Basic and acidic residues" evidence="1">
    <location>
        <begin position="209"/>
        <end position="229"/>
    </location>
</feature>
<dbReference type="VEuPathDB" id="FungiDB:GGTG_14300"/>
<reference evidence="3" key="5">
    <citation type="submission" date="2018-04" db="UniProtKB">
        <authorList>
            <consortium name="EnsemblFungi"/>
        </authorList>
    </citation>
    <scope>IDENTIFICATION</scope>
    <source>
        <strain evidence="3">R3-111a-1</strain>
    </source>
</reference>
<feature type="compositionally biased region" description="Acidic residues" evidence="1">
    <location>
        <begin position="490"/>
        <end position="500"/>
    </location>
</feature>
<protein>
    <submittedName>
        <fullName evidence="2 3">Uncharacterized protein</fullName>
    </submittedName>
</protein>
<evidence type="ECO:0000313" key="3">
    <source>
        <dbReference type="EnsemblFungi" id="EJT68121"/>
    </source>
</evidence>
<feature type="compositionally biased region" description="Polar residues" evidence="1">
    <location>
        <begin position="50"/>
        <end position="77"/>
    </location>
</feature>
<accession>J3PL54</accession>
<feature type="compositionally biased region" description="Low complexity" evidence="1">
    <location>
        <begin position="163"/>
        <end position="208"/>
    </location>
</feature>
<feature type="compositionally biased region" description="Polar residues" evidence="1">
    <location>
        <begin position="92"/>
        <end position="104"/>
    </location>
</feature>
<gene>
    <name evidence="3" type="primary">20354758</name>
    <name evidence="2" type="ORF">GGTG_14300</name>
</gene>
<organism evidence="2">
    <name type="scientific">Gaeumannomyces tritici (strain R3-111a-1)</name>
    <name type="common">Wheat and barley take-all root rot fungus</name>
    <name type="synonym">Gaeumannomyces graminis var. tritici</name>
    <dbReference type="NCBI Taxonomy" id="644352"/>
    <lineage>
        <taxon>Eukaryota</taxon>
        <taxon>Fungi</taxon>
        <taxon>Dikarya</taxon>
        <taxon>Ascomycota</taxon>
        <taxon>Pezizomycotina</taxon>
        <taxon>Sordariomycetes</taxon>
        <taxon>Sordariomycetidae</taxon>
        <taxon>Magnaporthales</taxon>
        <taxon>Magnaporthaceae</taxon>
        <taxon>Gaeumannomyces</taxon>
    </lineage>
</organism>
<name>J3PL54_GAET3</name>
<reference evidence="2" key="2">
    <citation type="submission" date="2010-07" db="EMBL/GenBank/DDBJ databases">
        <authorList>
            <consortium name="The Broad Institute Genome Sequencing Platform"/>
            <consortium name="Broad Institute Genome Sequencing Center for Infectious Disease"/>
            <person name="Ma L.-J."/>
            <person name="Dead R."/>
            <person name="Young S."/>
            <person name="Zeng Q."/>
            <person name="Koehrsen M."/>
            <person name="Alvarado L."/>
            <person name="Berlin A."/>
            <person name="Chapman S.B."/>
            <person name="Chen Z."/>
            <person name="Freedman E."/>
            <person name="Gellesch M."/>
            <person name="Goldberg J."/>
            <person name="Griggs A."/>
            <person name="Gujja S."/>
            <person name="Heilman E.R."/>
            <person name="Heiman D."/>
            <person name="Hepburn T."/>
            <person name="Howarth C."/>
            <person name="Jen D."/>
            <person name="Larson L."/>
            <person name="Mehta T."/>
            <person name="Neiman D."/>
            <person name="Pearson M."/>
            <person name="Roberts A."/>
            <person name="Saif S."/>
            <person name="Shea T."/>
            <person name="Shenoy N."/>
            <person name="Sisk P."/>
            <person name="Stolte C."/>
            <person name="Sykes S."/>
            <person name="Walk T."/>
            <person name="White J."/>
            <person name="Yandava C."/>
            <person name="Haas B."/>
            <person name="Nusbaum C."/>
            <person name="Birren B."/>
        </authorList>
    </citation>
    <scope>NUCLEOTIDE SEQUENCE</scope>
    <source>
        <strain evidence="2">R3-111a-1</strain>
    </source>
</reference>
<dbReference type="EMBL" id="GL385625">
    <property type="protein sequence ID" value="EJT68121.1"/>
    <property type="molecule type" value="Genomic_DNA"/>
</dbReference>
<dbReference type="RefSeq" id="XP_009230491.1">
    <property type="nucleotide sequence ID" value="XM_009232227.1"/>
</dbReference>
<reference evidence="2" key="3">
    <citation type="submission" date="2010-09" db="EMBL/GenBank/DDBJ databases">
        <title>Annotation of Gaeumannomyces graminis var. tritici R3-111a-1.</title>
        <authorList>
            <consortium name="The Broad Institute Genome Sequencing Platform"/>
            <person name="Ma L.-J."/>
            <person name="Dead R."/>
            <person name="Young S.K."/>
            <person name="Zeng Q."/>
            <person name="Gargeya S."/>
            <person name="Fitzgerald M."/>
            <person name="Haas B."/>
            <person name="Abouelleil A."/>
            <person name="Alvarado L."/>
            <person name="Arachchi H.M."/>
            <person name="Berlin A."/>
            <person name="Brown A."/>
            <person name="Chapman S.B."/>
            <person name="Chen Z."/>
            <person name="Dunbar C."/>
            <person name="Freedman E."/>
            <person name="Gearin G."/>
            <person name="Gellesch M."/>
            <person name="Goldberg J."/>
            <person name="Griggs A."/>
            <person name="Gujja S."/>
            <person name="Heiman D."/>
            <person name="Howarth C."/>
            <person name="Larson L."/>
            <person name="Lui A."/>
            <person name="MacDonald P.J.P."/>
            <person name="Mehta T."/>
            <person name="Montmayeur A."/>
            <person name="Murphy C."/>
            <person name="Neiman D."/>
            <person name="Pearson M."/>
            <person name="Priest M."/>
            <person name="Roberts A."/>
            <person name="Saif S."/>
            <person name="Shea T."/>
            <person name="Shenoy N."/>
            <person name="Sisk P."/>
            <person name="Stolte C."/>
            <person name="Sykes S."/>
            <person name="Yandava C."/>
            <person name="Wortman J."/>
            <person name="Nusbaum C."/>
            <person name="Birren B."/>
        </authorList>
    </citation>
    <scope>NUCLEOTIDE SEQUENCE</scope>
    <source>
        <strain evidence="2">R3-111a-1</strain>
    </source>
</reference>
<reference evidence="4" key="1">
    <citation type="submission" date="2010-07" db="EMBL/GenBank/DDBJ databases">
        <title>The genome sequence of Gaeumannomyces graminis var. tritici strain R3-111a-1.</title>
        <authorList>
            <consortium name="The Broad Institute Genome Sequencing Platform"/>
            <person name="Ma L.-J."/>
            <person name="Dead R."/>
            <person name="Young S."/>
            <person name="Zeng Q."/>
            <person name="Koehrsen M."/>
            <person name="Alvarado L."/>
            <person name="Berlin A."/>
            <person name="Chapman S.B."/>
            <person name="Chen Z."/>
            <person name="Freedman E."/>
            <person name="Gellesch M."/>
            <person name="Goldberg J."/>
            <person name="Griggs A."/>
            <person name="Gujja S."/>
            <person name="Heilman E.R."/>
            <person name="Heiman D."/>
            <person name="Hepburn T."/>
            <person name="Howarth C."/>
            <person name="Jen D."/>
            <person name="Larson L."/>
            <person name="Mehta T."/>
            <person name="Neiman D."/>
            <person name="Pearson M."/>
            <person name="Roberts A."/>
            <person name="Saif S."/>
            <person name="Shea T."/>
            <person name="Shenoy N."/>
            <person name="Sisk P."/>
            <person name="Stolte C."/>
            <person name="Sykes S."/>
            <person name="Walk T."/>
            <person name="White J."/>
            <person name="Yandava C."/>
            <person name="Haas B."/>
            <person name="Nusbaum C."/>
            <person name="Birren B."/>
        </authorList>
    </citation>
    <scope>NUCLEOTIDE SEQUENCE [LARGE SCALE GENOMIC DNA]</scope>
    <source>
        <strain evidence="4">R3-111a-1</strain>
    </source>
</reference>
<feature type="compositionally biased region" description="Gly residues" evidence="1">
    <location>
        <begin position="19"/>
        <end position="32"/>
    </location>
</feature>
<feature type="compositionally biased region" description="Acidic residues" evidence="1">
    <location>
        <begin position="419"/>
        <end position="429"/>
    </location>
</feature>
<dbReference type="AlphaFoldDB" id="J3PL54"/>
<evidence type="ECO:0000313" key="2">
    <source>
        <dbReference type="EMBL" id="EJT68121.1"/>
    </source>
</evidence>
<feature type="region of interest" description="Disordered" evidence="1">
    <location>
        <begin position="363"/>
        <end position="525"/>
    </location>
</feature>
<keyword evidence="4" id="KW-1185">Reference proteome</keyword>
<dbReference type="EnsemblFungi" id="EJT68121">
    <property type="protein sequence ID" value="EJT68121"/>
    <property type="gene ID" value="GGTG_14300"/>
</dbReference>
<dbReference type="HOGENOM" id="CLU_518779_0_0_1"/>